<sequence length="116" mass="12560">MVKIGGLLVKIGGLTISQMLELIMLPHVGHLAMAIMVLIHLVIVVMDRMNLMAQTSVLALMGVPLILDIVPLGHTLMVIFWATRMVGLLPDHVGLVGRFGLGQMMIIFCLGPLLIV</sequence>
<gene>
    <name evidence="2" type="ORF">ES288_A13G233900v1</name>
</gene>
<organism evidence="2 3">
    <name type="scientific">Gossypium darwinii</name>
    <name type="common">Darwin's cotton</name>
    <name type="synonym">Gossypium barbadense var. darwinii</name>
    <dbReference type="NCBI Taxonomy" id="34276"/>
    <lineage>
        <taxon>Eukaryota</taxon>
        <taxon>Viridiplantae</taxon>
        <taxon>Streptophyta</taxon>
        <taxon>Embryophyta</taxon>
        <taxon>Tracheophyta</taxon>
        <taxon>Spermatophyta</taxon>
        <taxon>Magnoliopsida</taxon>
        <taxon>eudicotyledons</taxon>
        <taxon>Gunneridae</taxon>
        <taxon>Pentapetalae</taxon>
        <taxon>rosids</taxon>
        <taxon>malvids</taxon>
        <taxon>Malvales</taxon>
        <taxon>Malvaceae</taxon>
        <taxon>Malvoideae</taxon>
        <taxon>Gossypium</taxon>
    </lineage>
</organism>
<dbReference type="AlphaFoldDB" id="A0A5D2E3P2"/>
<feature type="transmembrane region" description="Helical" evidence="1">
    <location>
        <begin position="28"/>
        <end position="46"/>
    </location>
</feature>
<accession>A0A5D2E3P2</accession>
<protein>
    <submittedName>
        <fullName evidence="2">Uncharacterized protein</fullName>
    </submittedName>
</protein>
<keyword evidence="1" id="KW-1133">Transmembrane helix</keyword>
<name>A0A5D2E3P2_GOSDA</name>
<evidence type="ECO:0000313" key="2">
    <source>
        <dbReference type="EMBL" id="TYG87668.1"/>
    </source>
</evidence>
<keyword evidence="1" id="KW-0812">Transmembrane</keyword>
<feature type="transmembrane region" description="Helical" evidence="1">
    <location>
        <begin position="95"/>
        <end position="115"/>
    </location>
</feature>
<reference evidence="2 3" key="1">
    <citation type="submission" date="2019-06" db="EMBL/GenBank/DDBJ databases">
        <title>WGS assembly of Gossypium darwinii.</title>
        <authorList>
            <person name="Chen Z.J."/>
            <person name="Sreedasyam A."/>
            <person name="Ando A."/>
            <person name="Song Q."/>
            <person name="De L."/>
            <person name="Hulse-Kemp A."/>
            <person name="Ding M."/>
            <person name="Ye W."/>
            <person name="Kirkbride R."/>
            <person name="Jenkins J."/>
            <person name="Plott C."/>
            <person name="Lovell J."/>
            <person name="Lin Y.-M."/>
            <person name="Vaughn R."/>
            <person name="Liu B."/>
            <person name="Li W."/>
            <person name="Simpson S."/>
            <person name="Scheffler B."/>
            <person name="Saski C."/>
            <person name="Grover C."/>
            <person name="Hu G."/>
            <person name="Conover J."/>
            <person name="Carlson J."/>
            <person name="Shu S."/>
            <person name="Boston L."/>
            <person name="Williams M."/>
            <person name="Peterson D."/>
            <person name="Mcgee K."/>
            <person name="Jones D."/>
            <person name="Wendel J."/>
            <person name="Stelly D."/>
            <person name="Grimwood J."/>
            <person name="Schmutz J."/>
        </authorList>
    </citation>
    <scope>NUCLEOTIDE SEQUENCE [LARGE SCALE GENOMIC DNA]</scope>
    <source>
        <strain evidence="2">1808015.09</strain>
    </source>
</reference>
<proteinExistence type="predicted"/>
<evidence type="ECO:0000313" key="3">
    <source>
        <dbReference type="Proteomes" id="UP000323506"/>
    </source>
</evidence>
<keyword evidence="1" id="KW-0472">Membrane</keyword>
<keyword evidence="3" id="KW-1185">Reference proteome</keyword>
<evidence type="ECO:0000256" key="1">
    <source>
        <dbReference type="SAM" id="Phobius"/>
    </source>
</evidence>
<dbReference type="EMBL" id="CM017700">
    <property type="protein sequence ID" value="TYG87668.1"/>
    <property type="molecule type" value="Genomic_DNA"/>
</dbReference>
<feature type="transmembrane region" description="Helical" evidence="1">
    <location>
        <begin position="58"/>
        <end position="83"/>
    </location>
</feature>
<dbReference type="Proteomes" id="UP000323506">
    <property type="component" value="Chromosome A13"/>
</dbReference>